<reference evidence="10" key="2">
    <citation type="submission" date="2014-07" db="EMBL/GenBank/DDBJ databases">
        <authorList>
            <person name="Hull J."/>
        </authorList>
    </citation>
    <scope>NUCLEOTIDE SEQUENCE</scope>
</reference>
<dbReference type="AlphaFoldDB" id="A0A0A9XDD3"/>
<evidence type="ECO:0000313" key="13">
    <source>
        <dbReference type="EMBL" id="JAQ11698.1"/>
    </source>
</evidence>
<dbReference type="MEROPS" id="A22.014"/>
<keyword evidence="8" id="KW-0645">Protease</keyword>
<sequence length="458" mass="51411">MDLIYDASSAGHPSRGEVNPSSNLVKSRTPVPNYEGVEQGGRLGGDETSRGRPRRDETLQEYEDDDEELKYGAAHVIRLFVPVSLCLLVVVATMNSVSFYRTRDLYLVYTPFHEIDPHVGTKIWNALANAAILLSVIVVMTVLLIVLYKNRCYKVIHAWLIMSSLILLSVFSYVYIVEVLRAYNIPFDSITMAFIMWNFGVMGMIAIHWKGPLHVQQAYLIFLAALMALIFIKYLPEWTTWVVLAVISIWDLFAVLTPKGPLRILVETAQERNEQIFPALIYSSTVMYTLVGMARVDQSQVGRNSPQSPSNYSRVNGEGGFTREWEEGIDARNAARTRAMDANADASRVPPVRIQDPNFSNQLRDEEEEKGVKLGLGDFIFYSVLVGKASSYGDWNTTVACFVAILIGLSLTLLLLAIFKKALPALPISIAFGLFFYFSTSEIVQPFCDTLNTRQIFI</sequence>
<comment type="subcellular location">
    <subcellularLocation>
        <location evidence="8">Endoplasmic reticulum membrane</location>
        <topology evidence="8">Multi-pass membrane protein</topology>
    </subcellularLocation>
    <subcellularLocation>
        <location evidence="8">Golgi apparatus membrane</location>
        <topology evidence="8">Multi-pass membrane protein</topology>
    </subcellularLocation>
</comment>
<evidence type="ECO:0000313" key="12">
    <source>
        <dbReference type="EMBL" id="JAQ09253.1"/>
    </source>
</evidence>
<dbReference type="GO" id="GO:0042500">
    <property type="term" value="F:aspartic endopeptidase activity, intramembrane cleaving"/>
    <property type="evidence" value="ECO:0007669"/>
    <property type="project" value="InterPro"/>
</dbReference>
<dbReference type="GO" id="GO:0005789">
    <property type="term" value="C:endoplasmic reticulum membrane"/>
    <property type="evidence" value="ECO:0007669"/>
    <property type="project" value="UniProtKB-SubCell"/>
</dbReference>
<keyword evidence="8" id="KW-0378">Hydrolase</keyword>
<evidence type="ECO:0000256" key="3">
    <source>
        <dbReference type="ARBA" id="ARBA00022824"/>
    </source>
</evidence>
<name>A0A0A9XDD3_LYGHE</name>
<feature type="region of interest" description="Disordered" evidence="9">
    <location>
        <begin position="1"/>
        <end position="55"/>
    </location>
</feature>
<dbReference type="GO" id="GO:0000139">
    <property type="term" value="C:Golgi membrane"/>
    <property type="evidence" value="ECO:0007669"/>
    <property type="project" value="UniProtKB-SubCell"/>
</dbReference>
<dbReference type="PRINTS" id="PR01072">
    <property type="entry name" value="PRESENILIN"/>
</dbReference>
<evidence type="ECO:0000256" key="1">
    <source>
        <dbReference type="ARBA" id="ARBA00008604"/>
    </source>
</evidence>
<dbReference type="InterPro" id="IPR001108">
    <property type="entry name" value="Peptidase_A22A"/>
</dbReference>
<reference evidence="11" key="3">
    <citation type="submission" date="2014-09" db="EMBL/GenBank/DDBJ databases">
        <authorList>
            <person name="Magalhaes I.L.F."/>
            <person name="Oliveira U."/>
            <person name="Santos F.R."/>
            <person name="Vidigal T.H.D.A."/>
            <person name="Brescovit A.D."/>
            <person name="Santos A.J."/>
        </authorList>
    </citation>
    <scope>NUCLEOTIDE SEQUENCE</scope>
</reference>
<dbReference type="InterPro" id="IPR006639">
    <property type="entry name" value="Preselin/SPP"/>
</dbReference>
<feature type="transmembrane region" description="Helical" evidence="8">
    <location>
        <begin position="241"/>
        <end position="258"/>
    </location>
</feature>
<dbReference type="EC" id="3.4.23.-" evidence="8"/>
<dbReference type="GO" id="GO:0016485">
    <property type="term" value="P:protein processing"/>
    <property type="evidence" value="ECO:0007669"/>
    <property type="project" value="InterPro"/>
</dbReference>
<feature type="transmembrane region" description="Helical" evidence="8">
    <location>
        <begin position="395"/>
        <end position="416"/>
    </location>
</feature>
<protein>
    <recommendedName>
        <fullName evidence="8">Presenilin</fullName>
        <ecNumber evidence="8">3.4.23.-</ecNumber>
    </recommendedName>
</protein>
<dbReference type="PANTHER" id="PTHR10202">
    <property type="entry name" value="PRESENILIN"/>
    <property type="match status" value="1"/>
</dbReference>
<keyword evidence="4 8" id="KW-0914">Notch signaling pathway</keyword>
<evidence type="ECO:0000256" key="8">
    <source>
        <dbReference type="RuleBase" id="RU361148"/>
    </source>
</evidence>
<feature type="transmembrane region" description="Helical" evidence="8">
    <location>
        <begin position="79"/>
        <end position="100"/>
    </location>
</feature>
<dbReference type="GO" id="GO:0006509">
    <property type="term" value="P:membrane protein ectodomain proteolysis"/>
    <property type="evidence" value="ECO:0007669"/>
    <property type="project" value="TreeGrafter"/>
</dbReference>
<comment type="similarity">
    <text evidence="1 8">Belongs to the peptidase A22A family.</text>
</comment>
<feature type="transmembrane region" description="Helical" evidence="8">
    <location>
        <begin position="126"/>
        <end position="148"/>
    </location>
</feature>
<dbReference type="PANTHER" id="PTHR10202:SF13">
    <property type="entry name" value="PRESENILIN HOMOLOG"/>
    <property type="match status" value="1"/>
</dbReference>
<evidence type="ECO:0000256" key="9">
    <source>
        <dbReference type="SAM" id="MobiDB-lite"/>
    </source>
</evidence>
<feature type="transmembrane region" description="Helical" evidence="8">
    <location>
        <begin position="155"/>
        <end position="177"/>
    </location>
</feature>
<feature type="transmembrane region" description="Helical" evidence="8">
    <location>
        <begin position="423"/>
        <end position="440"/>
    </location>
</feature>
<reference evidence="10" key="1">
    <citation type="journal article" date="2014" name="PLoS ONE">
        <title>Transcriptome-Based Identification of ABC Transporters in the Western Tarnished Plant Bug Lygus hesperus.</title>
        <authorList>
            <person name="Hull J.J."/>
            <person name="Chaney K."/>
            <person name="Geib S.M."/>
            <person name="Fabrick J.A."/>
            <person name="Brent C.S."/>
            <person name="Walsh D."/>
            <person name="Lavine L.C."/>
        </authorList>
    </citation>
    <scope>NUCLEOTIDE SEQUENCE</scope>
</reference>
<comment type="domain">
    <text evidence="8">The PAL motif is required for normal active site conformation.</text>
</comment>
<dbReference type="Pfam" id="PF01080">
    <property type="entry name" value="Presenilin"/>
    <property type="match status" value="1"/>
</dbReference>
<evidence type="ECO:0000256" key="6">
    <source>
        <dbReference type="ARBA" id="ARBA00023034"/>
    </source>
</evidence>
<reference evidence="12" key="4">
    <citation type="journal article" date="2016" name="Gigascience">
        <title>De novo construction of an expanded transcriptome assembly for the western tarnished plant bug, Lygus hesperus.</title>
        <authorList>
            <person name="Tassone E.E."/>
            <person name="Geib S.M."/>
            <person name="Hall B."/>
            <person name="Fabrick J.A."/>
            <person name="Brent C.S."/>
            <person name="Hull J.J."/>
        </authorList>
    </citation>
    <scope>NUCLEOTIDE SEQUENCE</scope>
</reference>
<dbReference type="GO" id="GO:0055074">
    <property type="term" value="P:calcium ion homeostasis"/>
    <property type="evidence" value="ECO:0007669"/>
    <property type="project" value="TreeGrafter"/>
</dbReference>
<accession>A0A0A9XDD3</accession>
<evidence type="ECO:0000256" key="4">
    <source>
        <dbReference type="ARBA" id="ARBA00022976"/>
    </source>
</evidence>
<evidence type="ECO:0000256" key="2">
    <source>
        <dbReference type="ARBA" id="ARBA00022692"/>
    </source>
</evidence>
<dbReference type="InterPro" id="IPR042524">
    <property type="entry name" value="Presenilin_C"/>
</dbReference>
<organism evidence="10">
    <name type="scientific">Lygus hesperus</name>
    <name type="common">Western plant bug</name>
    <dbReference type="NCBI Taxonomy" id="30085"/>
    <lineage>
        <taxon>Eukaryota</taxon>
        <taxon>Metazoa</taxon>
        <taxon>Ecdysozoa</taxon>
        <taxon>Arthropoda</taxon>
        <taxon>Hexapoda</taxon>
        <taxon>Insecta</taxon>
        <taxon>Pterygota</taxon>
        <taxon>Neoptera</taxon>
        <taxon>Paraneoptera</taxon>
        <taxon>Hemiptera</taxon>
        <taxon>Heteroptera</taxon>
        <taxon>Panheteroptera</taxon>
        <taxon>Cimicomorpha</taxon>
        <taxon>Miridae</taxon>
        <taxon>Mirini</taxon>
        <taxon>Lygus</taxon>
    </lineage>
</organism>
<keyword evidence="5 8" id="KW-1133">Transmembrane helix</keyword>
<feature type="transmembrane region" description="Helical" evidence="8">
    <location>
        <begin position="219"/>
        <end position="235"/>
    </location>
</feature>
<comment type="function">
    <text evidence="8">Probable subunit of the gamma-secretase complex, an endoprotease complex that catalyzes the intramembrane cleavage of integral membrane proteins such as Notch receptors.</text>
</comment>
<dbReference type="EMBL" id="GDHC01006931">
    <property type="protein sequence ID" value="JAQ11698.1"/>
    <property type="molecule type" value="Transcribed_RNA"/>
</dbReference>
<evidence type="ECO:0000256" key="7">
    <source>
        <dbReference type="ARBA" id="ARBA00023136"/>
    </source>
</evidence>
<keyword evidence="3 8" id="KW-0256">Endoplasmic reticulum</keyword>
<keyword evidence="7 8" id="KW-0472">Membrane</keyword>
<evidence type="ECO:0000313" key="10">
    <source>
        <dbReference type="EMBL" id="JAG18009.1"/>
    </source>
</evidence>
<dbReference type="Gene3D" id="1.10.472.100">
    <property type="entry name" value="Presenilin"/>
    <property type="match status" value="1"/>
</dbReference>
<dbReference type="EMBL" id="GBHO01025595">
    <property type="protein sequence ID" value="JAG18009.1"/>
    <property type="molecule type" value="Transcribed_RNA"/>
</dbReference>
<gene>
    <name evidence="13" type="primary">Psn_0</name>
    <name evidence="12" type="synonym">Psn_1</name>
    <name evidence="10" type="ORF">CM83_56066</name>
    <name evidence="12" type="ORF">g.58041</name>
    <name evidence="13" type="ORF">g.58042</name>
</gene>
<dbReference type="GO" id="GO:0034205">
    <property type="term" value="P:amyloid-beta formation"/>
    <property type="evidence" value="ECO:0007669"/>
    <property type="project" value="TreeGrafter"/>
</dbReference>
<comment type="subunit">
    <text evidence="8">Homodimer.</text>
</comment>
<evidence type="ECO:0000256" key="5">
    <source>
        <dbReference type="ARBA" id="ARBA00022989"/>
    </source>
</evidence>
<evidence type="ECO:0000313" key="11">
    <source>
        <dbReference type="EMBL" id="JAG52662.1"/>
    </source>
</evidence>
<dbReference type="GO" id="GO:0007219">
    <property type="term" value="P:Notch signaling pathway"/>
    <property type="evidence" value="ECO:0007669"/>
    <property type="project" value="UniProtKB-KW"/>
</dbReference>
<dbReference type="EMBL" id="GDHC01009376">
    <property type="protein sequence ID" value="JAQ09253.1"/>
    <property type="molecule type" value="Transcribed_RNA"/>
</dbReference>
<dbReference type="FunFam" id="1.10.472.100:FF:000001">
    <property type="entry name" value="Presenilin"/>
    <property type="match status" value="1"/>
</dbReference>
<feature type="transmembrane region" description="Helical" evidence="8">
    <location>
        <begin position="189"/>
        <end position="207"/>
    </location>
</feature>
<dbReference type="GO" id="GO:0070765">
    <property type="term" value="C:gamma-secretase complex"/>
    <property type="evidence" value="ECO:0007669"/>
    <property type="project" value="TreeGrafter"/>
</dbReference>
<feature type="compositionally biased region" description="Basic and acidic residues" evidence="9">
    <location>
        <begin position="44"/>
        <end position="55"/>
    </location>
</feature>
<proteinExistence type="inferred from homology"/>
<keyword evidence="6 8" id="KW-0333">Golgi apparatus</keyword>
<dbReference type="EMBL" id="GBRD01013164">
    <property type="protein sequence ID" value="JAG52662.1"/>
    <property type="molecule type" value="Transcribed_RNA"/>
</dbReference>
<dbReference type="SMART" id="SM00730">
    <property type="entry name" value="PSN"/>
    <property type="match status" value="1"/>
</dbReference>
<keyword evidence="2 8" id="KW-0812">Transmembrane</keyword>